<dbReference type="InterPro" id="IPR036237">
    <property type="entry name" value="Xyl_isomerase-like_sf"/>
</dbReference>
<evidence type="ECO:0000313" key="2">
    <source>
        <dbReference type="Proteomes" id="UP001167919"/>
    </source>
</evidence>
<dbReference type="RefSeq" id="WP_301711203.1">
    <property type="nucleotide sequence ID" value="NZ_JBDNSH010000001.1"/>
</dbReference>
<keyword evidence="1" id="KW-0413">Isomerase</keyword>
<name>A0AAJ1VN78_9LACO</name>
<dbReference type="GO" id="GO:0016853">
    <property type="term" value="F:isomerase activity"/>
    <property type="evidence" value="ECO:0007669"/>
    <property type="project" value="UniProtKB-KW"/>
</dbReference>
<dbReference type="SUPFAM" id="SSF51658">
    <property type="entry name" value="Xylose isomerase-like"/>
    <property type="match status" value="1"/>
</dbReference>
<sequence length="254" mass="28944">MKNNQIVINTLVLQHQHENGQTQIQLVDQLINAGIWNIEVRREYFKHNLREMEALNHAKLGKRLTLFYSVPDVLFVDGEINSRLTQYFSEALLFGASYVKLNIGDFGTYKGNLKKEIEAIQPKNVQLDVENDQTVLNGSADNILAFLQSARKDAVDIGFVNDLGNWIFTKQDAVQASQKLSSFTRYIHIKNYVLKGDKAETVSIDQGLLDWKKLLDLNDPNLPVALEYPVDTMDNLKTDIGLLENYLESRQTKS</sequence>
<evidence type="ECO:0000313" key="1">
    <source>
        <dbReference type="EMBL" id="MDN6900471.1"/>
    </source>
</evidence>
<comment type="caution">
    <text evidence="1">The sequence shown here is derived from an EMBL/GenBank/DDBJ whole genome shotgun (WGS) entry which is preliminary data.</text>
</comment>
<dbReference type="Gene3D" id="3.20.20.150">
    <property type="entry name" value="Divalent-metal-dependent TIM barrel enzymes"/>
    <property type="match status" value="1"/>
</dbReference>
<gene>
    <name evidence="1" type="ORF">EVC35_05570</name>
</gene>
<dbReference type="EMBL" id="SDWY01000003">
    <property type="protein sequence ID" value="MDN6900471.1"/>
    <property type="molecule type" value="Genomic_DNA"/>
</dbReference>
<dbReference type="Proteomes" id="UP001167919">
    <property type="component" value="Unassembled WGS sequence"/>
</dbReference>
<proteinExistence type="predicted"/>
<protein>
    <submittedName>
        <fullName evidence="1">Sugar phosphate isomerase</fullName>
    </submittedName>
</protein>
<accession>A0AAJ1VN78</accession>
<organism evidence="1 2">
    <name type="scientific">Oenococcus sicerae</name>
    <dbReference type="NCBI Taxonomy" id="2203724"/>
    <lineage>
        <taxon>Bacteria</taxon>
        <taxon>Bacillati</taxon>
        <taxon>Bacillota</taxon>
        <taxon>Bacilli</taxon>
        <taxon>Lactobacillales</taxon>
        <taxon>Lactobacillaceae</taxon>
        <taxon>Oenococcus</taxon>
    </lineage>
</organism>
<dbReference type="AlphaFoldDB" id="A0AAJ1VN78"/>
<reference evidence="1" key="1">
    <citation type="submission" date="2019-01" db="EMBL/GenBank/DDBJ databases">
        <title>Oenococcus sicerae UCMA17102.</title>
        <authorList>
            <person name="Cousin F.J."/>
            <person name="Le Guellec R."/>
            <person name="Cretenet M."/>
        </authorList>
    </citation>
    <scope>NUCLEOTIDE SEQUENCE</scope>
    <source>
        <strain evidence="1">UCMA17102</strain>
    </source>
</reference>